<comment type="caution">
    <text evidence="2">The sequence shown here is derived from an EMBL/GenBank/DDBJ whole genome shotgun (WGS) entry which is preliminary data.</text>
</comment>
<evidence type="ECO:0000313" key="3">
    <source>
        <dbReference type="Proteomes" id="UP000324222"/>
    </source>
</evidence>
<dbReference type="AlphaFoldDB" id="A0A5B7IKC2"/>
<feature type="compositionally biased region" description="Low complexity" evidence="1">
    <location>
        <begin position="53"/>
        <end position="66"/>
    </location>
</feature>
<protein>
    <submittedName>
        <fullName evidence="2">Uncharacterized protein</fullName>
    </submittedName>
</protein>
<accession>A0A5B7IKC2</accession>
<proteinExistence type="predicted"/>
<organism evidence="2 3">
    <name type="scientific">Portunus trituberculatus</name>
    <name type="common">Swimming crab</name>
    <name type="synonym">Neptunus trituberculatus</name>
    <dbReference type="NCBI Taxonomy" id="210409"/>
    <lineage>
        <taxon>Eukaryota</taxon>
        <taxon>Metazoa</taxon>
        <taxon>Ecdysozoa</taxon>
        <taxon>Arthropoda</taxon>
        <taxon>Crustacea</taxon>
        <taxon>Multicrustacea</taxon>
        <taxon>Malacostraca</taxon>
        <taxon>Eumalacostraca</taxon>
        <taxon>Eucarida</taxon>
        <taxon>Decapoda</taxon>
        <taxon>Pleocyemata</taxon>
        <taxon>Brachyura</taxon>
        <taxon>Eubrachyura</taxon>
        <taxon>Portunoidea</taxon>
        <taxon>Portunidae</taxon>
        <taxon>Portuninae</taxon>
        <taxon>Portunus</taxon>
    </lineage>
</organism>
<evidence type="ECO:0000313" key="2">
    <source>
        <dbReference type="EMBL" id="MPC84990.1"/>
    </source>
</evidence>
<dbReference type="Proteomes" id="UP000324222">
    <property type="component" value="Unassembled WGS sequence"/>
</dbReference>
<feature type="region of interest" description="Disordered" evidence="1">
    <location>
        <begin position="1"/>
        <end position="123"/>
    </location>
</feature>
<sequence>MARVWSRSDAPTREGEATHAPPRPPCLRSDSENHAHASHAHPHLPNMRGEHPSSTSSSSSSSSSVSLAKYRYPFRPDTQTHRQTDRLAAANKVNTAEVSYQDDSRPSTRRQWRRECGGGGGGEEGVAATVAIALTVTPDTGAPTSLSSLI</sequence>
<evidence type="ECO:0000256" key="1">
    <source>
        <dbReference type="SAM" id="MobiDB-lite"/>
    </source>
</evidence>
<keyword evidence="3" id="KW-1185">Reference proteome</keyword>
<gene>
    <name evidence="2" type="ORF">E2C01_079748</name>
</gene>
<reference evidence="2 3" key="1">
    <citation type="submission" date="2019-05" db="EMBL/GenBank/DDBJ databases">
        <title>Another draft genome of Portunus trituberculatus and its Hox gene families provides insights of decapod evolution.</title>
        <authorList>
            <person name="Jeong J.-H."/>
            <person name="Song I."/>
            <person name="Kim S."/>
            <person name="Choi T."/>
            <person name="Kim D."/>
            <person name="Ryu S."/>
            <person name="Kim W."/>
        </authorList>
    </citation>
    <scope>NUCLEOTIDE SEQUENCE [LARGE SCALE GENOMIC DNA]</scope>
    <source>
        <tissue evidence="2">Muscle</tissue>
    </source>
</reference>
<dbReference type="EMBL" id="VSRR010067017">
    <property type="protein sequence ID" value="MPC84990.1"/>
    <property type="molecule type" value="Genomic_DNA"/>
</dbReference>
<name>A0A5B7IKC2_PORTR</name>